<dbReference type="GO" id="GO:0046656">
    <property type="term" value="P:folic acid biosynthetic process"/>
    <property type="evidence" value="ECO:0007669"/>
    <property type="project" value="UniProtKB-KW"/>
</dbReference>
<dbReference type="Gene3D" id="3.40.1190.10">
    <property type="entry name" value="Mur-like, catalytic domain"/>
    <property type="match status" value="1"/>
</dbReference>
<keyword evidence="11 18" id="KW-0547">Nucleotide-binding</keyword>
<evidence type="ECO:0000256" key="10">
    <source>
        <dbReference type="ARBA" id="ARBA00022723"/>
    </source>
</evidence>
<dbReference type="SUPFAM" id="SSF53623">
    <property type="entry name" value="MurD-like peptide ligases, catalytic domain"/>
    <property type="match status" value="1"/>
</dbReference>
<evidence type="ECO:0000256" key="14">
    <source>
        <dbReference type="ARBA" id="ARBA00022909"/>
    </source>
</evidence>
<evidence type="ECO:0000256" key="6">
    <source>
        <dbReference type="ARBA" id="ARBA00013023"/>
    </source>
</evidence>
<dbReference type="Gene3D" id="3.90.190.20">
    <property type="entry name" value="Mur ligase, C-terminal domain"/>
    <property type="match status" value="1"/>
</dbReference>
<evidence type="ECO:0000256" key="4">
    <source>
        <dbReference type="ARBA" id="ARBA00008276"/>
    </source>
</evidence>
<dbReference type="InterPro" id="IPR036615">
    <property type="entry name" value="Mur_ligase_C_dom_sf"/>
</dbReference>
<evidence type="ECO:0000256" key="12">
    <source>
        <dbReference type="ARBA" id="ARBA00022840"/>
    </source>
</evidence>
<feature type="domain" description="Mur ligase central" evidence="20">
    <location>
        <begin position="46"/>
        <end position="276"/>
    </location>
</feature>
<evidence type="ECO:0000259" key="19">
    <source>
        <dbReference type="Pfam" id="PF02875"/>
    </source>
</evidence>
<comment type="catalytic activity">
    <reaction evidence="16">
        <text>(6S)-5,6,7,8-tetrahydrofolyl-(gamma-L-Glu)(n) + L-glutamate + ATP = (6S)-5,6,7,8-tetrahydrofolyl-(gamma-L-Glu)(n+1) + ADP + phosphate + H(+)</text>
        <dbReference type="Rhea" id="RHEA:10580"/>
        <dbReference type="Rhea" id="RHEA-COMP:14738"/>
        <dbReference type="Rhea" id="RHEA-COMP:14740"/>
        <dbReference type="ChEBI" id="CHEBI:15378"/>
        <dbReference type="ChEBI" id="CHEBI:29985"/>
        <dbReference type="ChEBI" id="CHEBI:30616"/>
        <dbReference type="ChEBI" id="CHEBI:43474"/>
        <dbReference type="ChEBI" id="CHEBI:141005"/>
        <dbReference type="ChEBI" id="CHEBI:456216"/>
        <dbReference type="EC" id="6.3.2.17"/>
    </reaction>
</comment>
<dbReference type="PANTHER" id="PTHR11136:SF0">
    <property type="entry name" value="DIHYDROFOLATE SYNTHETASE-RELATED"/>
    <property type="match status" value="1"/>
</dbReference>
<comment type="caution">
    <text evidence="21">The sequence shown here is derived from an EMBL/GenBank/DDBJ whole genome shotgun (WGS) entry which is preliminary data.</text>
</comment>
<dbReference type="OrthoDB" id="9809356at2"/>
<evidence type="ECO:0000256" key="3">
    <source>
        <dbReference type="ARBA" id="ARBA00005150"/>
    </source>
</evidence>
<dbReference type="eggNOG" id="COG0285">
    <property type="taxonomic scope" value="Bacteria"/>
</dbReference>
<evidence type="ECO:0000256" key="13">
    <source>
        <dbReference type="ARBA" id="ARBA00022842"/>
    </source>
</evidence>
<dbReference type="InterPro" id="IPR013221">
    <property type="entry name" value="Mur_ligase_cen"/>
</dbReference>
<dbReference type="AlphaFoldDB" id="A0A0R2KHW3"/>
<dbReference type="PANTHER" id="PTHR11136">
    <property type="entry name" value="FOLYLPOLYGLUTAMATE SYNTHASE-RELATED"/>
    <property type="match status" value="1"/>
</dbReference>
<comment type="subunit">
    <text evidence="5">Monomer.</text>
</comment>
<dbReference type="GO" id="GO:0004326">
    <property type="term" value="F:tetrahydrofolylpolyglutamate synthase activity"/>
    <property type="evidence" value="ECO:0007669"/>
    <property type="project" value="UniProtKB-EC"/>
</dbReference>
<keyword evidence="12 18" id="KW-0067">ATP-binding</keyword>
<dbReference type="PATRIC" id="fig|1122146.4.peg.985"/>
<comment type="catalytic activity">
    <reaction evidence="17">
        <text>7,8-dihydropteroate + L-glutamate + ATP = 7,8-dihydrofolate + ADP + phosphate + H(+)</text>
        <dbReference type="Rhea" id="RHEA:23584"/>
        <dbReference type="ChEBI" id="CHEBI:15378"/>
        <dbReference type="ChEBI" id="CHEBI:17839"/>
        <dbReference type="ChEBI" id="CHEBI:29985"/>
        <dbReference type="ChEBI" id="CHEBI:30616"/>
        <dbReference type="ChEBI" id="CHEBI:43474"/>
        <dbReference type="ChEBI" id="CHEBI:57451"/>
        <dbReference type="ChEBI" id="CHEBI:456216"/>
        <dbReference type="EC" id="6.3.2.12"/>
    </reaction>
</comment>
<keyword evidence="22" id="KW-1185">Reference proteome</keyword>
<comment type="pathway">
    <text evidence="2">Cofactor biosynthesis; tetrahydrofolate biosynthesis; 7,8-dihydrofolate from 2-amino-4-hydroxy-6-hydroxymethyl-7,8-dihydropteridine diphosphate and 4-aminobenzoate: step 2/2.</text>
</comment>
<keyword evidence="13" id="KW-0460">Magnesium</keyword>
<evidence type="ECO:0000256" key="5">
    <source>
        <dbReference type="ARBA" id="ARBA00011245"/>
    </source>
</evidence>
<protein>
    <recommendedName>
        <fullName evidence="8">Dihydrofolate synthase/folylpolyglutamate synthase</fullName>
        <ecNumber evidence="6">6.3.2.12</ecNumber>
        <ecNumber evidence="7">6.3.2.17</ecNumber>
    </recommendedName>
    <alternativeName>
        <fullName evidence="15">Tetrahydrofolylpolyglutamate synthase</fullName>
    </alternativeName>
</protein>
<evidence type="ECO:0000313" key="21">
    <source>
        <dbReference type="EMBL" id="KRN88979.1"/>
    </source>
</evidence>
<keyword evidence="10" id="KW-0479">Metal-binding</keyword>
<evidence type="ECO:0000256" key="16">
    <source>
        <dbReference type="ARBA" id="ARBA00047493"/>
    </source>
</evidence>
<dbReference type="FunFam" id="3.40.1190.10:FF:000004">
    <property type="entry name" value="Dihydrofolate synthase/folylpolyglutamate synthase"/>
    <property type="match status" value="1"/>
</dbReference>
<dbReference type="STRING" id="1122146.IV53_GL000950"/>
<evidence type="ECO:0000256" key="7">
    <source>
        <dbReference type="ARBA" id="ARBA00013025"/>
    </source>
</evidence>
<evidence type="ECO:0000256" key="11">
    <source>
        <dbReference type="ARBA" id="ARBA00022741"/>
    </source>
</evidence>
<dbReference type="Proteomes" id="UP000051500">
    <property type="component" value="Unassembled WGS sequence"/>
</dbReference>
<dbReference type="PIRSF" id="PIRSF001563">
    <property type="entry name" value="Folylpolyglu_synth"/>
    <property type="match status" value="1"/>
</dbReference>
<dbReference type="GO" id="GO:0046872">
    <property type="term" value="F:metal ion binding"/>
    <property type="evidence" value="ECO:0007669"/>
    <property type="project" value="UniProtKB-KW"/>
</dbReference>
<dbReference type="InterPro" id="IPR001645">
    <property type="entry name" value="Folylpolyglutamate_synth"/>
</dbReference>
<evidence type="ECO:0000256" key="1">
    <source>
        <dbReference type="ARBA" id="ARBA00001946"/>
    </source>
</evidence>
<reference evidence="21 22" key="1">
    <citation type="journal article" date="2015" name="Genome Announc.">
        <title>Expanding the biotechnology potential of lactobacilli through comparative genomics of 213 strains and associated genera.</title>
        <authorList>
            <person name="Sun Z."/>
            <person name="Harris H.M."/>
            <person name="McCann A."/>
            <person name="Guo C."/>
            <person name="Argimon S."/>
            <person name="Zhang W."/>
            <person name="Yang X."/>
            <person name="Jeffery I.B."/>
            <person name="Cooney J.C."/>
            <person name="Kagawa T.F."/>
            <person name="Liu W."/>
            <person name="Song Y."/>
            <person name="Salvetti E."/>
            <person name="Wrobel A."/>
            <person name="Rasinkangas P."/>
            <person name="Parkhill J."/>
            <person name="Rea M.C."/>
            <person name="O'Sullivan O."/>
            <person name="Ritari J."/>
            <person name="Douillard F.P."/>
            <person name="Paul Ross R."/>
            <person name="Yang R."/>
            <person name="Briner A.E."/>
            <person name="Felis G.E."/>
            <person name="de Vos W.M."/>
            <person name="Barrangou R."/>
            <person name="Klaenhammer T.R."/>
            <person name="Caufield P.W."/>
            <person name="Cui Y."/>
            <person name="Zhang H."/>
            <person name="O'Toole P.W."/>
        </authorList>
    </citation>
    <scope>NUCLEOTIDE SEQUENCE [LARGE SCALE GENOMIC DNA]</scope>
    <source>
        <strain evidence="21 22">DSM 22408</strain>
    </source>
</reference>
<dbReference type="PROSITE" id="PS01012">
    <property type="entry name" value="FOLYLPOLYGLU_SYNT_2"/>
    <property type="match status" value="1"/>
</dbReference>
<dbReference type="EMBL" id="JQBZ01000025">
    <property type="protein sequence ID" value="KRN88979.1"/>
    <property type="molecule type" value="Genomic_DNA"/>
</dbReference>
<evidence type="ECO:0000313" key="22">
    <source>
        <dbReference type="Proteomes" id="UP000051500"/>
    </source>
</evidence>
<keyword evidence="14" id="KW-0289">Folate biosynthesis</keyword>
<keyword evidence="9 18" id="KW-0436">Ligase</keyword>
<feature type="domain" description="Mur ligase C-terminal" evidence="19">
    <location>
        <begin position="303"/>
        <end position="420"/>
    </location>
</feature>
<evidence type="ECO:0000256" key="9">
    <source>
        <dbReference type="ARBA" id="ARBA00022598"/>
    </source>
</evidence>
<dbReference type="InterPro" id="IPR004101">
    <property type="entry name" value="Mur_ligase_C"/>
</dbReference>
<sequence length="441" mass="49335">MITNYQQALEFIHGRHKFKKAPTLARMNLFLDLLGRPDKHLAMIHITGTNGKGSTLTYLSTTLQEQGYNVGTFTSPYLVRFNDRIQYNNVMIPDDELVTLVQKIQPIVQQLDQDLALTGGGPTEFEIVTAVMFLYFAKKDIDYLLVEVGIGGTYDSTNVIHPILSIITNVAYDHQNLLGGTLTEIAQQKVGIIKEQVPVIVGDVTSDVKQVIIQQAQKMKAQPLFYRDDFGIELQQTSNLWGEKFNFSNQKVNIHDLQIGLLGEHQVKNAAVAIQAYLTLFPQITSETKKIIKQGLAKAQWPGRFEMLNADPLIVVDGAHNEAGLTSLQALLEHKFAQKEVYLICAVLADKDNLQSLCALAQNPKHHVMITNFDGPRLVSDPIELSRKIKNSQAYETWQTALLAALQTMNADDLLVFTGSLYFVSEVRAYFKEQGENENGN</sequence>
<organism evidence="21 22">
    <name type="scientific">Ligilactobacillus ceti DSM 22408</name>
    <dbReference type="NCBI Taxonomy" id="1122146"/>
    <lineage>
        <taxon>Bacteria</taxon>
        <taxon>Bacillati</taxon>
        <taxon>Bacillota</taxon>
        <taxon>Bacilli</taxon>
        <taxon>Lactobacillales</taxon>
        <taxon>Lactobacillaceae</taxon>
        <taxon>Ligilactobacillus</taxon>
    </lineage>
</organism>
<dbReference type="Pfam" id="PF02875">
    <property type="entry name" value="Mur_ligase_C"/>
    <property type="match status" value="1"/>
</dbReference>
<dbReference type="RefSeq" id="WP_027107382.1">
    <property type="nucleotide sequence ID" value="NZ_JQBZ01000025.1"/>
</dbReference>
<evidence type="ECO:0000256" key="8">
    <source>
        <dbReference type="ARBA" id="ARBA00019357"/>
    </source>
</evidence>
<evidence type="ECO:0000256" key="2">
    <source>
        <dbReference type="ARBA" id="ARBA00004799"/>
    </source>
</evidence>
<dbReference type="GO" id="GO:0008841">
    <property type="term" value="F:dihydrofolate synthase activity"/>
    <property type="evidence" value="ECO:0007669"/>
    <property type="project" value="UniProtKB-EC"/>
</dbReference>
<dbReference type="SUPFAM" id="SSF53244">
    <property type="entry name" value="MurD-like peptide ligases, peptide-binding domain"/>
    <property type="match status" value="1"/>
</dbReference>
<dbReference type="InterPro" id="IPR036565">
    <property type="entry name" value="Mur-like_cat_sf"/>
</dbReference>
<dbReference type="Pfam" id="PF08245">
    <property type="entry name" value="Mur_ligase_M"/>
    <property type="match status" value="1"/>
</dbReference>
<evidence type="ECO:0000256" key="15">
    <source>
        <dbReference type="ARBA" id="ARBA00030592"/>
    </source>
</evidence>
<accession>A0A0R2KHW3</accession>
<dbReference type="GO" id="GO:0005737">
    <property type="term" value="C:cytoplasm"/>
    <property type="evidence" value="ECO:0007669"/>
    <property type="project" value="TreeGrafter"/>
</dbReference>
<dbReference type="EC" id="6.3.2.17" evidence="7"/>
<evidence type="ECO:0000259" key="20">
    <source>
        <dbReference type="Pfam" id="PF08245"/>
    </source>
</evidence>
<proteinExistence type="inferred from homology"/>
<dbReference type="EC" id="6.3.2.12" evidence="6"/>
<dbReference type="GO" id="GO:0005524">
    <property type="term" value="F:ATP binding"/>
    <property type="evidence" value="ECO:0007669"/>
    <property type="project" value="UniProtKB-KW"/>
</dbReference>
<evidence type="ECO:0000256" key="18">
    <source>
        <dbReference type="PIRNR" id="PIRNR001563"/>
    </source>
</evidence>
<comment type="pathway">
    <text evidence="3">Cofactor biosynthesis; tetrahydrofolylpolyglutamate biosynthesis.</text>
</comment>
<comment type="cofactor">
    <cofactor evidence="1">
        <name>Mg(2+)</name>
        <dbReference type="ChEBI" id="CHEBI:18420"/>
    </cofactor>
</comment>
<name>A0A0R2KHW3_9LACO</name>
<gene>
    <name evidence="21" type="ORF">IV53_GL000950</name>
</gene>
<dbReference type="InterPro" id="IPR018109">
    <property type="entry name" value="Folylpolyglutamate_synth_CS"/>
</dbReference>
<comment type="similarity">
    <text evidence="4 18">Belongs to the folylpolyglutamate synthase family.</text>
</comment>
<evidence type="ECO:0000256" key="17">
    <source>
        <dbReference type="ARBA" id="ARBA00049161"/>
    </source>
</evidence>
<dbReference type="NCBIfam" id="TIGR01499">
    <property type="entry name" value="folC"/>
    <property type="match status" value="1"/>
</dbReference>